<gene>
    <name evidence="2" type="ORF">B0I31_10412</name>
</gene>
<keyword evidence="3" id="KW-1185">Reference proteome</keyword>
<comment type="caution">
    <text evidence="2">The sequence shown here is derived from an EMBL/GenBank/DDBJ whole genome shotgun (WGS) entry which is preliminary data.</text>
</comment>
<dbReference type="Gene3D" id="2.60.40.10">
    <property type="entry name" value="Immunoglobulins"/>
    <property type="match status" value="1"/>
</dbReference>
<sequence length="729" mass="74616">MSYAVVSIPAVGAKLGRVARRVLGAGRRESASVSAAALGLLLLVGAALGDGISRTAVEVSDGLTWLGDDQRGEVVQVNPSSGKPQTRLQVSGADAQLEIAQSDDKLIVLDRRTGQITVIDLATLLSSGRRQAPPGPSAKVLIAWDRVFVVDRAAGSVHNADPVTLVDIGSPWLAGQPLADVVVDDEGVIWAVDHGGNLHALEWSDDELEFLERSDKAVAGAGPRTALVPHERGVTLLGLEGGVVVRDGTGRDLTASTDAFGGEVLAAQTSPTGLVPASIPDASAVVLLSGDEVVRVDLGPFGCPKPGRPAVFRERVYVPCRGSGKVVVLDRSGRRGAEDVRTGGSGDPALVFDDGKLFINTPGQDSGVIVDSDGRTRDVVIRSPELPVLDPERSPIPSVPSPPPPRPDPPTRDNRGNGQNPPRDETTPVAPTPTTTPSASVSGAVPGRPAGVTVSQRSNNGTSVVVSVSWSAVPDGGEPITGYAVTATGGFSGATRETRVAGTSAELVLPCAGSTFCASGKLDVAVAAYNRFGTGEAGAGSLTIRPAAGTTTQPPVVTTTTTTPPPPPPPPPTTTTTTPPPPPPPPPSLPTANVVVISSVGGGMYERLVTTSPPADWASHGGRCEVVNRTWGYSAPIPCSGGSASITVEIGANALVVRAYAASGSDSVDSAVRNSPVRDTETCGGRICQPRSLPASEETNQLVGGGIGLLATAWLLTLRNRRMRRGSGE</sequence>
<dbReference type="InterPro" id="IPR011042">
    <property type="entry name" value="6-blade_b-propeller_TolB-like"/>
</dbReference>
<dbReference type="GO" id="GO:0005975">
    <property type="term" value="P:carbohydrate metabolic process"/>
    <property type="evidence" value="ECO:0007669"/>
    <property type="project" value="UniProtKB-ARBA"/>
</dbReference>
<evidence type="ECO:0008006" key="4">
    <source>
        <dbReference type="Google" id="ProtNLM"/>
    </source>
</evidence>
<feature type="compositionally biased region" description="Low complexity" evidence="1">
    <location>
        <begin position="427"/>
        <end position="445"/>
    </location>
</feature>
<dbReference type="InterPro" id="IPR013783">
    <property type="entry name" value="Ig-like_fold"/>
</dbReference>
<accession>A0A2P8IB88</accession>
<evidence type="ECO:0000313" key="2">
    <source>
        <dbReference type="EMBL" id="PSL55721.1"/>
    </source>
</evidence>
<feature type="region of interest" description="Disordered" evidence="1">
    <location>
        <begin position="382"/>
        <end position="457"/>
    </location>
</feature>
<feature type="compositionally biased region" description="Low complexity" evidence="1">
    <location>
        <begin position="550"/>
        <end position="562"/>
    </location>
</feature>
<organism evidence="2 3">
    <name type="scientific">Saccharothrix carnea</name>
    <dbReference type="NCBI Taxonomy" id="1280637"/>
    <lineage>
        <taxon>Bacteria</taxon>
        <taxon>Bacillati</taxon>
        <taxon>Actinomycetota</taxon>
        <taxon>Actinomycetes</taxon>
        <taxon>Pseudonocardiales</taxon>
        <taxon>Pseudonocardiaceae</taxon>
        <taxon>Saccharothrix</taxon>
    </lineage>
</organism>
<dbReference type="Proteomes" id="UP000241118">
    <property type="component" value="Unassembled WGS sequence"/>
</dbReference>
<dbReference type="InterPro" id="IPR036116">
    <property type="entry name" value="FN3_sf"/>
</dbReference>
<feature type="compositionally biased region" description="Pro residues" evidence="1">
    <location>
        <begin position="563"/>
        <end position="589"/>
    </location>
</feature>
<protein>
    <recommendedName>
        <fullName evidence="4">Fibronectin type-III domain-containing protein</fullName>
    </recommendedName>
</protein>
<dbReference type="SUPFAM" id="SSF49265">
    <property type="entry name" value="Fibronectin type III"/>
    <property type="match status" value="1"/>
</dbReference>
<dbReference type="AlphaFoldDB" id="A0A2P8IB88"/>
<name>A0A2P8IB88_SACCR</name>
<evidence type="ECO:0000313" key="3">
    <source>
        <dbReference type="Proteomes" id="UP000241118"/>
    </source>
</evidence>
<feature type="compositionally biased region" description="Pro residues" evidence="1">
    <location>
        <begin position="397"/>
        <end position="408"/>
    </location>
</feature>
<evidence type="ECO:0000256" key="1">
    <source>
        <dbReference type="SAM" id="MobiDB-lite"/>
    </source>
</evidence>
<dbReference type="SUPFAM" id="SSF50969">
    <property type="entry name" value="YVTN repeat-like/Quinoprotein amine dehydrogenase"/>
    <property type="match status" value="1"/>
</dbReference>
<reference evidence="2 3" key="1">
    <citation type="submission" date="2018-03" db="EMBL/GenBank/DDBJ databases">
        <title>Genomic Encyclopedia of Type Strains, Phase III (KMG-III): the genomes of soil and plant-associated and newly described type strains.</title>
        <authorList>
            <person name="Whitman W."/>
        </authorList>
    </citation>
    <scope>NUCLEOTIDE SEQUENCE [LARGE SCALE GENOMIC DNA]</scope>
    <source>
        <strain evidence="2 3">CGMCC 4.7097</strain>
    </source>
</reference>
<dbReference type="EMBL" id="PYAX01000004">
    <property type="protein sequence ID" value="PSL55721.1"/>
    <property type="molecule type" value="Genomic_DNA"/>
</dbReference>
<dbReference type="PRINTS" id="PR01217">
    <property type="entry name" value="PRICHEXTENSN"/>
</dbReference>
<proteinExistence type="predicted"/>
<dbReference type="InterPro" id="IPR011044">
    <property type="entry name" value="Quino_amine_DH_bsu"/>
</dbReference>
<dbReference type="Gene3D" id="2.120.10.30">
    <property type="entry name" value="TolB, C-terminal domain"/>
    <property type="match status" value="1"/>
</dbReference>
<feature type="region of interest" description="Disordered" evidence="1">
    <location>
        <begin position="535"/>
        <end position="593"/>
    </location>
</feature>